<dbReference type="VEuPathDB" id="ToxoDB:CSUI_003433"/>
<proteinExistence type="predicted"/>
<name>A0A2C6L4C5_9APIC</name>
<dbReference type="Proteomes" id="UP000221165">
    <property type="component" value="Unassembled WGS sequence"/>
</dbReference>
<organism evidence="1 2">
    <name type="scientific">Cystoisospora suis</name>
    <dbReference type="NCBI Taxonomy" id="483139"/>
    <lineage>
        <taxon>Eukaryota</taxon>
        <taxon>Sar</taxon>
        <taxon>Alveolata</taxon>
        <taxon>Apicomplexa</taxon>
        <taxon>Conoidasida</taxon>
        <taxon>Coccidia</taxon>
        <taxon>Eucoccidiorida</taxon>
        <taxon>Eimeriorina</taxon>
        <taxon>Sarcocystidae</taxon>
        <taxon>Cystoisospora</taxon>
    </lineage>
</organism>
<keyword evidence="2" id="KW-1185">Reference proteome</keyword>
<gene>
    <name evidence="1" type="ORF">CSUI_003433</name>
</gene>
<dbReference type="AlphaFoldDB" id="A0A2C6L4C5"/>
<dbReference type="RefSeq" id="XP_067924395.1">
    <property type="nucleotide sequence ID" value="XM_068063631.1"/>
</dbReference>
<protein>
    <submittedName>
        <fullName evidence="1">Uncharacterized protein</fullName>
    </submittedName>
</protein>
<dbReference type="EMBL" id="MIGC01001530">
    <property type="protein sequence ID" value="PHJ22718.1"/>
    <property type="molecule type" value="Genomic_DNA"/>
</dbReference>
<sequence length="90" mass="10290">MHRRTRRKDMAFKRKKKETSLCCLTTEVKEINVHACLAMMMSISFPYLSREATLRTSNKKRTKLSLRGQEETSLALSVCLSPRIGPPPPP</sequence>
<accession>A0A2C6L4C5</accession>
<comment type="caution">
    <text evidence="1">The sequence shown here is derived from an EMBL/GenBank/DDBJ whole genome shotgun (WGS) entry which is preliminary data.</text>
</comment>
<evidence type="ECO:0000313" key="2">
    <source>
        <dbReference type="Proteomes" id="UP000221165"/>
    </source>
</evidence>
<dbReference type="GeneID" id="94426842"/>
<reference evidence="1 2" key="1">
    <citation type="journal article" date="2017" name="Int. J. Parasitol.">
        <title>The genome of the protozoan parasite Cystoisospora suis and a reverse vaccinology approach to identify vaccine candidates.</title>
        <authorList>
            <person name="Palmieri N."/>
            <person name="Shrestha A."/>
            <person name="Ruttkowski B."/>
            <person name="Beck T."/>
            <person name="Vogl C."/>
            <person name="Tomley F."/>
            <person name="Blake D.P."/>
            <person name="Joachim A."/>
        </authorList>
    </citation>
    <scope>NUCLEOTIDE SEQUENCE [LARGE SCALE GENOMIC DNA]</scope>
    <source>
        <strain evidence="1 2">Wien I</strain>
    </source>
</reference>
<evidence type="ECO:0000313" key="1">
    <source>
        <dbReference type="EMBL" id="PHJ22718.1"/>
    </source>
</evidence>